<dbReference type="Gene3D" id="3.30.70.1400">
    <property type="entry name" value="Aminomethyltransferase beta-barrel domains"/>
    <property type="match status" value="1"/>
</dbReference>
<dbReference type="AlphaFoldDB" id="A0A0N0M081"/>
<evidence type="ECO:0000313" key="2">
    <source>
        <dbReference type="Proteomes" id="UP000037848"/>
    </source>
</evidence>
<dbReference type="OrthoDB" id="6308140at2"/>
<proteinExistence type="predicted"/>
<dbReference type="Proteomes" id="UP000037848">
    <property type="component" value="Unassembled WGS sequence"/>
</dbReference>
<dbReference type="STRING" id="187330.AMS58_13665"/>
<dbReference type="RefSeq" id="WP_054453724.1">
    <property type="nucleotide sequence ID" value="NZ_LHPH01000007.1"/>
</dbReference>
<protein>
    <recommendedName>
        <fullName evidence="3">Aminomethyltransferase</fullName>
    </recommendedName>
</protein>
<gene>
    <name evidence="1" type="ORF">ADS77_07520</name>
</gene>
<keyword evidence="2" id="KW-1185">Reference proteome</keyword>
<evidence type="ECO:0008006" key="3">
    <source>
        <dbReference type="Google" id="ProtNLM"/>
    </source>
</evidence>
<dbReference type="Gene3D" id="3.30.1360.120">
    <property type="entry name" value="Probable tRNA modification gtpase trme, domain 1"/>
    <property type="match status" value="1"/>
</dbReference>
<evidence type="ECO:0000313" key="1">
    <source>
        <dbReference type="EMBL" id="KPH63761.1"/>
    </source>
</evidence>
<name>A0A0N0M081_9GAMM</name>
<accession>A0A0N0M081</accession>
<organism evidence="1 2">
    <name type="scientific">Pseudoalteromonas porphyrae</name>
    <dbReference type="NCBI Taxonomy" id="187330"/>
    <lineage>
        <taxon>Bacteria</taxon>
        <taxon>Pseudomonadati</taxon>
        <taxon>Pseudomonadota</taxon>
        <taxon>Gammaproteobacteria</taxon>
        <taxon>Alteromonadales</taxon>
        <taxon>Pseudoalteromonadaceae</taxon>
        <taxon>Pseudoalteromonas</taxon>
    </lineage>
</organism>
<sequence length="199" mass="22112">MTFTPIMFARHSQVDVPDSNLLEANTNNMVIDFSGTEAIPFLTTILGLDINKLTASGLGIKGTLDGDLNSTYSFALYYFSETAFRFVLHSDGATQLQALISEQQLRYDIEFVIRKELATLLLCGEHAFDTLIEAFKLTPGLRLSDINSCYGAQSGDVFITAIEKQSQQYFQLVAKAPELAKWQAHLQQRGFDMSLPEVA</sequence>
<dbReference type="EMBL" id="LHPH01000007">
    <property type="protein sequence ID" value="KPH63761.1"/>
    <property type="molecule type" value="Genomic_DNA"/>
</dbReference>
<comment type="caution">
    <text evidence="1">The sequence shown here is derived from an EMBL/GenBank/DDBJ whole genome shotgun (WGS) entry which is preliminary data.</text>
</comment>
<dbReference type="PATRIC" id="fig|187330.3.peg.3537"/>
<dbReference type="SUPFAM" id="SSF103025">
    <property type="entry name" value="Folate-binding domain"/>
    <property type="match status" value="1"/>
</dbReference>
<reference evidence="1 2" key="1">
    <citation type="submission" date="2015-08" db="EMBL/GenBank/DDBJ databases">
        <title>Draft Genome Sequence of Pseudoalteromonas porphyrae UCD-SED14.</title>
        <authorList>
            <person name="Coil D.A."/>
            <person name="Jospin G."/>
            <person name="Lee R.D."/>
            <person name="Eisen J.A."/>
        </authorList>
    </citation>
    <scope>NUCLEOTIDE SEQUENCE [LARGE SCALE GENOMIC DNA]</scope>
    <source>
        <strain evidence="1 2">UCD-SED14</strain>
    </source>
</reference>
<dbReference type="InterPro" id="IPR027266">
    <property type="entry name" value="TrmE/GcvT-like"/>
</dbReference>